<proteinExistence type="predicted"/>
<gene>
    <name evidence="3" type="ORF">MEUPH1_LOCUS20304</name>
</gene>
<feature type="region of interest" description="Disordered" evidence="1">
    <location>
        <begin position="634"/>
        <end position="669"/>
    </location>
</feature>
<dbReference type="Proteomes" id="UP001160148">
    <property type="component" value="Unassembled WGS sequence"/>
</dbReference>
<evidence type="ECO:0000313" key="4">
    <source>
        <dbReference type="Proteomes" id="UP001160148"/>
    </source>
</evidence>
<dbReference type="PANTHER" id="PTHR15739:SF5">
    <property type="entry name" value="LD23158P"/>
    <property type="match status" value="1"/>
</dbReference>
<protein>
    <recommendedName>
        <fullName evidence="2">F-box domain-containing protein</fullName>
    </recommendedName>
</protein>
<dbReference type="InterPro" id="IPR052283">
    <property type="entry name" value="GenomicStab_NeuMorph_Reg"/>
</dbReference>
<feature type="domain" description="F-box" evidence="2">
    <location>
        <begin position="287"/>
        <end position="325"/>
    </location>
</feature>
<evidence type="ECO:0000313" key="3">
    <source>
        <dbReference type="EMBL" id="CAI6365610.1"/>
    </source>
</evidence>
<name>A0AAV0XB90_9HEMI</name>
<dbReference type="Gene3D" id="1.20.1280.50">
    <property type="match status" value="1"/>
</dbReference>
<reference evidence="3 4" key="1">
    <citation type="submission" date="2023-01" db="EMBL/GenBank/DDBJ databases">
        <authorList>
            <person name="Whitehead M."/>
        </authorList>
    </citation>
    <scope>NUCLEOTIDE SEQUENCE [LARGE SCALE GENOMIC DNA]</scope>
</reference>
<dbReference type="Gene3D" id="3.80.10.10">
    <property type="entry name" value="Ribonuclease Inhibitor"/>
    <property type="match status" value="1"/>
</dbReference>
<dbReference type="PANTHER" id="PTHR15739">
    <property type="entry name" value="ZINC FINGER PROTEIN"/>
    <property type="match status" value="1"/>
</dbReference>
<organism evidence="3 4">
    <name type="scientific">Macrosiphum euphorbiae</name>
    <name type="common">potato aphid</name>
    <dbReference type="NCBI Taxonomy" id="13131"/>
    <lineage>
        <taxon>Eukaryota</taxon>
        <taxon>Metazoa</taxon>
        <taxon>Ecdysozoa</taxon>
        <taxon>Arthropoda</taxon>
        <taxon>Hexapoda</taxon>
        <taxon>Insecta</taxon>
        <taxon>Pterygota</taxon>
        <taxon>Neoptera</taxon>
        <taxon>Paraneoptera</taxon>
        <taxon>Hemiptera</taxon>
        <taxon>Sternorrhyncha</taxon>
        <taxon>Aphidomorpha</taxon>
        <taxon>Aphidoidea</taxon>
        <taxon>Aphididae</taxon>
        <taxon>Macrosiphini</taxon>
        <taxon>Macrosiphum</taxon>
    </lineage>
</organism>
<dbReference type="SUPFAM" id="SSF81383">
    <property type="entry name" value="F-box domain"/>
    <property type="match status" value="1"/>
</dbReference>
<comment type="caution">
    <text evidence="3">The sequence shown here is derived from an EMBL/GenBank/DDBJ whole genome shotgun (WGS) entry which is preliminary data.</text>
</comment>
<dbReference type="InterPro" id="IPR036047">
    <property type="entry name" value="F-box-like_dom_sf"/>
</dbReference>
<dbReference type="EMBL" id="CARXXK010000004">
    <property type="protein sequence ID" value="CAI6365610.1"/>
    <property type="molecule type" value="Genomic_DNA"/>
</dbReference>
<keyword evidence="4" id="KW-1185">Reference proteome</keyword>
<dbReference type="SUPFAM" id="SSF52047">
    <property type="entry name" value="RNI-like"/>
    <property type="match status" value="1"/>
</dbReference>
<accession>A0AAV0XB90</accession>
<dbReference type="InterPro" id="IPR032675">
    <property type="entry name" value="LRR_dom_sf"/>
</dbReference>
<feature type="compositionally biased region" description="Basic and acidic residues" evidence="1">
    <location>
        <begin position="644"/>
        <end position="669"/>
    </location>
</feature>
<dbReference type="AlphaFoldDB" id="A0AAV0XB90"/>
<evidence type="ECO:0000259" key="2">
    <source>
        <dbReference type="Pfam" id="PF12937"/>
    </source>
</evidence>
<evidence type="ECO:0000256" key="1">
    <source>
        <dbReference type="SAM" id="MobiDB-lite"/>
    </source>
</evidence>
<dbReference type="Pfam" id="PF12937">
    <property type="entry name" value="F-box-like"/>
    <property type="match status" value="1"/>
</dbReference>
<feature type="region of interest" description="Disordered" evidence="1">
    <location>
        <begin position="164"/>
        <end position="205"/>
    </location>
</feature>
<sequence>MAPNPMSDNFQQPDEFQSIRPKFALLRGSARVVSLSVLWYQLLKITTIDAPPFPRICAQATKSSFTLSRHNPLVPTAVQRRLSLWFLVSPAAPCGVRRSDTAVSFTPDLHDCCTGLFSPKEANKPEQHFFGFDIEDEVLIIIENKKNWVKMELSKETGEAMEVEEPSIVNKKKHSISSISSPELNDVKNNRSDKRHKKDNFHSDALESLELQVTPTLGISESMNASSSKPEYISEDCQAIQSSASPKVSSQKLEKIDINNTINKRRNSEIATPFASTPSFNCMIQSLEHVFKYLKTHELLSASRVCTAWHIIAMNKLLWRKVCLKDCMVYDWERFVDTINQQRTDTLNTRRMLRPSKVEDLESFWLRFANAMKRAKQLKCIELYRCPVLVVEDIIYSLPQIEVLNATSIRNPNFMKEIKTPNDLMYLNLSHLGQMTKLTELRLKGLTGIKLTALPSFENLINLNRFSLTSIKEFPKEIYQRLNTITDTIEFLEIGDCKYLTKDFAVSLKRFINLKTLRLENCCNGWDQSAHDVFTVIRGLKKLNVLELVNIELSKCVKEELEKCDSIKAFLIIPKYKDRIGTAIYHVVDCLEKLSKTLTHLVWLFPHDVVRVAEIFINTFRKMRTYYTLKSSHTKETTNNIPELRTREPRQRPGDEGTAEKEKDKSDGSVDKLTLDDLWKMLNTMMPDAKIKIFTVPSYRTNVYLNELFNDL</sequence>
<dbReference type="InterPro" id="IPR001810">
    <property type="entry name" value="F-box_dom"/>
</dbReference>